<dbReference type="GeneID" id="96299979"/>
<dbReference type="EMBL" id="FOQY01000014">
    <property type="protein sequence ID" value="SFJ93597.1"/>
    <property type="molecule type" value="Genomic_DNA"/>
</dbReference>
<accession>A0A1I3VH86</accession>
<evidence type="ECO:0000256" key="2">
    <source>
        <dbReference type="SAM" id="MobiDB-lite"/>
    </source>
</evidence>
<evidence type="ECO:0000259" key="3">
    <source>
        <dbReference type="PROSITE" id="PS50966"/>
    </source>
</evidence>
<proteinExistence type="predicted"/>
<evidence type="ECO:0000313" key="4">
    <source>
        <dbReference type="EMBL" id="SFJ93597.1"/>
    </source>
</evidence>
<keyword evidence="1" id="KW-0863">Zinc-finger</keyword>
<gene>
    <name evidence="4" type="ORF">SAMN05216275_11457</name>
</gene>
<keyword evidence="1" id="KW-0479">Metal-binding</keyword>
<dbReference type="AlphaFoldDB" id="A0A1I3VH86"/>
<reference evidence="5" key="1">
    <citation type="submission" date="2016-10" db="EMBL/GenBank/DDBJ databases">
        <authorList>
            <person name="Varghese N."/>
            <person name="Submissions S."/>
        </authorList>
    </citation>
    <scope>NUCLEOTIDE SEQUENCE [LARGE SCALE GENOMIC DNA]</scope>
    <source>
        <strain evidence="5">CGMCC 4.2126</strain>
    </source>
</reference>
<protein>
    <recommendedName>
        <fullName evidence="3">SWIM-type domain-containing protein</fullName>
    </recommendedName>
</protein>
<evidence type="ECO:0000256" key="1">
    <source>
        <dbReference type="PROSITE-ProRule" id="PRU00325"/>
    </source>
</evidence>
<keyword evidence="5" id="KW-1185">Reference proteome</keyword>
<dbReference type="PROSITE" id="PS50966">
    <property type="entry name" value="ZF_SWIM"/>
    <property type="match status" value="1"/>
</dbReference>
<feature type="domain" description="SWIM-type" evidence="3">
    <location>
        <begin position="51"/>
        <end position="88"/>
    </location>
</feature>
<dbReference type="GO" id="GO:0008270">
    <property type="term" value="F:zinc ion binding"/>
    <property type="evidence" value="ECO:0007669"/>
    <property type="project" value="UniProtKB-KW"/>
</dbReference>
<organism evidence="4 5">
    <name type="scientific">Streptosporangium canum</name>
    <dbReference type="NCBI Taxonomy" id="324952"/>
    <lineage>
        <taxon>Bacteria</taxon>
        <taxon>Bacillati</taxon>
        <taxon>Actinomycetota</taxon>
        <taxon>Actinomycetes</taxon>
        <taxon>Streptosporangiales</taxon>
        <taxon>Streptosporangiaceae</taxon>
        <taxon>Streptosporangium</taxon>
    </lineage>
</organism>
<evidence type="ECO:0000313" key="5">
    <source>
        <dbReference type="Proteomes" id="UP000199111"/>
    </source>
</evidence>
<dbReference type="Proteomes" id="UP000199111">
    <property type="component" value="Unassembled WGS sequence"/>
</dbReference>
<name>A0A1I3VH86_9ACTN</name>
<feature type="region of interest" description="Disordered" evidence="2">
    <location>
        <begin position="88"/>
        <end position="113"/>
    </location>
</feature>
<keyword evidence="1" id="KW-0862">Zinc</keyword>
<feature type="compositionally biased region" description="Low complexity" evidence="2">
    <location>
        <begin position="96"/>
        <end position="113"/>
    </location>
</feature>
<dbReference type="RefSeq" id="WP_093888734.1">
    <property type="nucleotide sequence ID" value="NZ_FOQY01000014.1"/>
</dbReference>
<dbReference type="InterPro" id="IPR007527">
    <property type="entry name" value="Znf_SWIM"/>
</dbReference>
<sequence>MKQIAELIGLEADRAAEAALAHGGELERSGAVQLVRFSPSLITAEVDDGAAYVEFRVVDGVLRWYCTCAEGRGGALCAHCVATAQSVRKRTDRKASPGASSPTASASTARIAL</sequence>